<evidence type="ECO:0000256" key="11">
    <source>
        <dbReference type="SAM" id="Phobius"/>
    </source>
</evidence>
<accession>A0ABT4RRF7</accession>
<evidence type="ECO:0000256" key="2">
    <source>
        <dbReference type="ARBA" id="ARBA00007379"/>
    </source>
</evidence>
<organism evidence="14 15">
    <name type="scientific">Solirubrobacter deserti</name>
    <dbReference type="NCBI Taxonomy" id="2282478"/>
    <lineage>
        <taxon>Bacteria</taxon>
        <taxon>Bacillati</taxon>
        <taxon>Actinomycetota</taxon>
        <taxon>Thermoleophilia</taxon>
        <taxon>Solirubrobacterales</taxon>
        <taxon>Solirubrobacteraceae</taxon>
        <taxon>Solirubrobacter</taxon>
    </lineage>
</organism>
<keyword evidence="6 11" id="KW-0812">Transmembrane</keyword>
<keyword evidence="7 11" id="KW-1133">Transmembrane helix</keyword>
<protein>
    <recommendedName>
        <fullName evidence="3 10">Cell division protein FtsX</fullName>
    </recommendedName>
</protein>
<evidence type="ECO:0000256" key="3">
    <source>
        <dbReference type="ARBA" id="ARBA00021907"/>
    </source>
</evidence>
<evidence type="ECO:0000256" key="1">
    <source>
        <dbReference type="ARBA" id="ARBA00004651"/>
    </source>
</evidence>
<name>A0ABT4RRF7_9ACTN</name>
<dbReference type="Pfam" id="PF02687">
    <property type="entry name" value="FtsX"/>
    <property type="match status" value="1"/>
</dbReference>
<keyword evidence="4 10" id="KW-1003">Cell membrane</keyword>
<evidence type="ECO:0000256" key="9">
    <source>
        <dbReference type="ARBA" id="ARBA00023306"/>
    </source>
</evidence>
<reference evidence="14" key="1">
    <citation type="submission" date="2022-10" db="EMBL/GenBank/DDBJ databases">
        <title>The WGS of Solirubrobacter sp. CPCC 204708.</title>
        <authorList>
            <person name="Jiang Z."/>
        </authorList>
    </citation>
    <scope>NUCLEOTIDE SEQUENCE</scope>
    <source>
        <strain evidence="14">CPCC 204708</strain>
    </source>
</reference>
<keyword evidence="15" id="KW-1185">Reference proteome</keyword>
<dbReference type="EMBL" id="JAPCID010000051">
    <property type="protein sequence ID" value="MDA0141168.1"/>
    <property type="molecule type" value="Genomic_DNA"/>
</dbReference>
<feature type="transmembrane region" description="Helical" evidence="11">
    <location>
        <begin position="270"/>
        <end position="291"/>
    </location>
</feature>
<evidence type="ECO:0000256" key="5">
    <source>
        <dbReference type="ARBA" id="ARBA00022618"/>
    </source>
</evidence>
<dbReference type="RefSeq" id="WP_202956904.1">
    <property type="nucleotide sequence ID" value="NZ_JAPCID010000051.1"/>
</dbReference>
<dbReference type="Gene3D" id="3.30.70.3040">
    <property type="match status" value="1"/>
</dbReference>
<feature type="domain" description="FtsX extracellular" evidence="13">
    <location>
        <begin position="59"/>
        <end position="136"/>
    </location>
</feature>
<comment type="subcellular location">
    <subcellularLocation>
        <location evidence="1">Cell membrane</location>
        <topology evidence="1">Multi-pass membrane protein</topology>
    </subcellularLocation>
</comment>
<evidence type="ECO:0000256" key="4">
    <source>
        <dbReference type="ARBA" id="ARBA00022475"/>
    </source>
</evidence>
<evidence type="ECO:0000313" key="15">
    <source>
        <dbReference type="Proteomes" id="UP001147700"/>
    </source>
</evidence>
<evidence type="ECO:0000259" key="12">
    <source>
        <dbReference type="Pfam" id="PF02687"/>
    </source>
</evidence>
<feature type="domain" description="ABC3 transporter permease C-terminal" evidence="12">
    <location>
        <begin position="179"/>
        <end position="295"/>
    </location>
</feature>
<comment type="caution">
    <text evidence="14">The sequence shown here is derived from an EMBL/GenBank/DDBJ whole genome shotgun (WGS) entry which is preliminary data.</text>
</comment>
<evidence type="ECO:0000256" key="10">
    <source>
        <dbReference type="PIRNR" id="PIRNR003097"/>
    </source>
</evidence>
<evidence type="ECO:0000256" key="7">
    <source>
        <dbReference type="ARBA" id="ARBA00022989"/>
    </source>
</evidence>
<keyword evidence="5 10" id="KW-0132">Cell division</keyword>
<comment type="similarity">
    <text evidence="2 10">Belongs to the ABC-4 integral membrane protein family. FtsX subfamily.</text>
</comment>
<evidence type="ECO:0000259" key="13">
    <source>
        <dbReference type="Pfam" id="PF18075"/>
    </source>
</evidence>
<evidence type="ECO:0000256" key="6">
    <source>
        <dbReference type="ARBA" id="ARBA00022692"/>
    </source>
</evidence>
<dbReference type="InterPro" id="IPR004513">
    <property type="entry name" value="FtsX"/>
</dbReference>
<feature type="transmembrane region" description="Helical" evidence="11">
    <location>
        <begin position="21"/>
        <end position="42"/>
    </location>
</feature>
<evidence type="ECO:0000313" key="14">
    <source>
        <dbReference type="EMBL" id="MDA0141168.1"/>
    </source>
</evidence>
<sequence>MKPVFFLREALRALKRNAIPSFAAMATVLVTVLVLGVFIPVVQATTGAANEVRGKVIADVYLKTDAKRADIERVDRLLKSEPMISKVEFISKDQAYKAERERNPKAYELLGSNPLPDTFRITPGNPDDIGKIRDALAPSAPGGGRTVVDPAIDEVRNREEDTNKILAVTNVVKITMALLAGLLGIASMLLIANTIRLSLYARRREVEVMKLVGATDWFIRWPFVLEGVIVGLFGGVVAILLLAVVKIAVVDPLAADFALIAAPETIDFPLLIGLLLVAAVSVSALGSGLSLRKFLRV</sequence>
<dbReference type="PANTHER" id="PTHR47755:SF1">
    <property type="entry name" value="CELL DIVISION PROTEIN FTSX"/>
    <property type="match status" value="1"/>
</dbReference>
<feature type="transmembrane region" description="Helical" evidence="11">
    <location>
        <begin position="174"/>
        <end position="195"/>
    </location>
</feature>
<keyword evidence="8 10" id="KW-0472">Membrane</keyword>
<dbReference type="Proteomes" id="UP001147700">
    <property type="component" value="Unassembled WGS sequence"/>
</dbReference>
<feature type="transmembrane region" description="Helical" evidence="11">
    <location>
        <begin position="228"/>
        <end position="250"/>
    </location>
</feature>
<dbReference type="InterPro" id="IPR040690">
    <property type="entry name" value="FtsX_ECD"/>
</dbReference>
<keyword evidence="9 10" id="KW-0131">Cell cycle</keyword>
<dbReference type="InterPro" id="IPR003838">
    <property type="entry name" value="ABC3_permease_C"/>
</dbReference>
<dbReference type="Pfam" id="PF18075">
    <property type="entry name" value="FtsX_ECD"/>
    <property type="match status" value="1"/>
</dbReference>
<evidence type="ECO:0000256" key="8">
    <source>
        <dbReference type="ARBA" id="ARBA00023136"/>
    </source>
</evidence>
<dbReference type="PANTHER" id="PTHR47755">
    <property type="entry name" value="CELL DIVISION PROTEIN FTSX"/>
    <property type="match status" value="1"/>
</dbReference>
<dbReference type="PIRSF" id="PIRSF003097">
    <property type="entry name" value="FtsX"/>
    <property type="match status" value="1"/>
</dbReference>
<proteinExistence type="inferred from homology"/>
<gene>
    <name evidence="14" type="ORF">OJ962_26960</name>
</gene>